<keyword evidence="9" id="KW-1185">Reference proteome</keyword>
<dbReference type="EMBL" id="JAUZVZ010000004">
    <property type="protein sequence ID" value="MDP4535290.1"/>
    <property type="molecule type" value="Genomic_DNA"/>
</dbReference>
<dbReference type="Pfam" id="PF25967">
    <property type="entry name" value="RND-MFP_C"/>
    <property type="match status" value="1"/>
</dbReference>
<dbReference type="SUPFAM" id="SSF111369">
    <property type="entry name" value="HlyD-like secretion proteins"/>
    <property type="match status" value="1"/>
</dbReference>
<comment type="similarity">
    <text evidence="2">Belongs to the membrane fusion protein (MFP) (TC 8.A.1) family.</text>
</comment>
<reference evidence="8 9" key="1">
    <citation type="submission" date="2023-08" db="EMBL/GenBank/DDBJ databases">
        <authorList>
            <person name="Joshi A."/>
            <person name="Thite S."/>
        </authorList>
    </citation>
    <scope>NUCLEOTIDE SEQUENCE [LARGE SCALE GENOMIC DNA]</scope>
    <source>
        <strain evidence="8 9">AC40</strain>
    </source>
</reference>
<protein>
    <submittedName>
        <fullName evidence="8">Efflux RND transporter periplasmic adaptor subunit</fullName>
    </submittedName>
</protein>
<keyword evidence="3" id="KW-0813">Transport</keyword>
<name>A0ABT9GW61_9GAMM</name>
<dbReference type="NCBIfam" id="TIGR01730">
    <property type="entry name" value="RND_mfp"/>
    <property type="match status" value="1"/>
</dbReference>
<feature type="chain" id="PRO_5045842044" evidence="5">
    <location>
        <begin position="23"/>
        <end position="365"/>
    </location>
</feature>
<dbReference type="PANTHER" id="PTHR30469">
    <property type="entry name" value="MULTIDRUG RESISTANCE PROTEIN MDTA"/>
    <property type="match status" value="1"/>
</dbReference>
<dbReference type="InterPro" id="IPR006143">
    <property type="entry name" value="RND_pump_MFP"/>
</dbReference>
<feature type="signal peptide" evidence="5">
    <location>
        <begin position="1"/>
        <end position="22"/>
    </location>
</feature>
<keyword evidence="5" id="KW-0732">Signal</keyword>
<sequence length="365" mass="40085">MQRKSRNIIWLPSLLILAVKVAACSPILSDEAEEPTGTPVGFQQVRLTTIVETERSMARSEAFSSPQVAPEVDGRVVTIFHDIGDEVEEGTVLAQLDDSSYVLALSAAQADAAASETRYEQFKRDLNRLEMVGGGQYVSQMDLESARADVFTAQQELKAAQSRREEAQRQVSHTRIQAPISGRIDERYISEGDYVSAGDQAFRMVPDTSARTSLPFPERIGGRLEVGMNVKLRRLGSSDYWIEGQVTRLRPSVEDGMGIVAVVEFIPPSSWPSGTMLEGLVELAHRPNAITVPSESVIARPGRRVVYVLPGREDFGRVEERKVEVGLITADTTEILSGLEPGERVVVDGASYLTNDAEVRRQGAR</sequence>
<gene>
    <name evidence="8" type="ORF">Q3O60_03690</name>
</gene>
<dbReference type="Proteomes" id="UP001231616">
    <property type="component" value="Unassembled WGS sequence"/>
</dbReference>
<evidence type="ECO:0000313" key="9">
    <source>
        <dbReference type="Proteomes" id="UP001231616"/>
    </source>
</evidence>
<evidence type="ECO:0000256" key="5">
    <source>
        <dbReference type="SAM" id="SignalP"/>
    </source>
</evidence>
<evidence type="ECO:0000256" key="4">
    <source>
        <dbReference type="SAM" id="Coils"/>
    </source>
</evidence>
<proteinExistence type="inferred from homology"/>
<evidence type="ECO:0000259" key="7">
    <source>
        <dbReference type="Pfam" id="PF25967"/>
    </source>
</evidence>
<dbReference type="Gene3D" id="2.40.50.100">
    <property type="match status" value="1"/>
</dbReference>
<dbReference type="Gene3D" id="1.10.287.470">
    <property type="entry name" value="Helix hairpin bin"/>
    <property type="match status" value="1"/>
</dbReference>
<dbReference type="RefSeq" id="WP_305892558.1">
    <property type="nucleotide sequence ID" value="NZ_JAUZVZ010000004.1"/>
</dbReference>
<dbReference type="InterPro" id="IPR058627">
    <property type="entry name" value="MdtA-like_C"/>
</dbReference>
<dbReference type="Gene3D" id="2.40.30.170">
    <property type="match status" value="1"/>
</dbReference>
<dbReference type="PANTHER" id="PTHR30469:SF15">
    <property type="entry name" value="HLYD FAMILY OF SECRETION PROTEINS"/>
    <property type="match status" value="1"/>
</dbReference>
<feature type="domain" description="Multidrug resistance protein MdtA-like C-terminal permuted SH3" evidence="7">
    <location>
        <begin position="288"/>
        <end position="351"/>
    </location>
</feature>
<dbReference type="InterPro" id="IPR058625">
    <property type="entry name" value="MdtA-like_BSH"/>
</dbReference>
<comment type="subcellular location">
    <subcellularLocation>
        <location evidence="1">Cell envelope</location>
    </subcellularLocation>
</comment>
<evidence type="ECO:0000256" key="2">
    <source>
        <dbReference type="ARBA" id="ARBA00009477"/>
    </source>
</evidence>
<evidence type="ECO:0000256" key="1">
    <source>
        <dbReference type="ARBA" id="ARBA00004196"/>
    </source>
</evidence>
<organism evidence="8 9">
    <name type="scientific">Alkalimonas collagenimarina</name>
    <dbReference type="NCBI Taxonomy" id="400390"/>
    <lineage>
        <taxon>Bacteria</taxon>
        <taxon>Pseudomonadati</taxon>
        <taxon>Pseudomonadota</taxon>
        <taxon>Gammaproteobacteria</taxon>
        <taxon>Alkalimonas</taxon>
    </lineage>
</organism>
<feature type="domain" description="Multidrug resistance protein MdtA-like barrel-sandwich hybrid" evidence="6">
    <location>
        <begin position="67"/>
        <end position="204"/>
    </location>
</feature>
<keyword evidence="4" id="KW-0175">Coiled coil</keyword>
<evidence type="ECO:0000313" key="8">
    <source>
        <dbReference type="EMBL" id="MDP4535290.1"/>
    </source>
</evidence>
<evidence type="ECO:0000259" key="6">
    <source>
        <dbReference type="Pfam" id="PF25917"/>
    </source>
</evidence>
<comment type="caution">
    <text evidence="8">The sequence shown here is derived from an EMBL/GenBank/DDBJ whole genome shotgun (WGS) entry which is preliminary data.</text>
</comment>
<accession>A0ABT9GW61</accession>
<dbReference type="Gene3D" id="2.40.420.20">
    <property type="match status" value="1"/>
</dbReference>
<feature type="coiled-coil region" evidence="4">
    <location>
        <begin position="105"/>
        <end position="177"/>
    </location>
</feature>
<dbReference type="Pfam" id="PF25917">
    <property type="entry name" value="BSH_RND"/>
    <property type="match status" value="1"/>
</dbReference>
<evidence type="ECO:0000256" key="3">
    <source>
        <dbReference type="ARBA" id="ARBA00022448"/>
    </source>
</evidence>